<keyword evidence="2" id="KW-0677">Repeat</keyword>
<dbReference type="InterPro" id="IPR003591">
    <property type="entry name" value="Leu-rich_rpt_typical-subtyp"/>
</dbReference>
<dbReference type="PROSITE" id="PS51450">
    <property type="entry name" value="LRR"/>
    <property type="match status" value="1"/>
</dbReference>
<dbReference type="InterPro" id="IPR001611">
    <property type="entry name" value="Leu-rich_rpt"/>
</dbReference>
<name>A0A6P7GCQ6_DIAVI</name>
<dbReference type="EnsemblMetazoa" id="XM_028291360.2">
    <property type="protein sequence ID" value="XP_028147161.1"/>
    <property type="gene ID" value="LOC114340594"/>
</dbReference>
<evidence type="ECO:0000256" key="1">
    <source>
        <dbReference type="ARBA" id="ARBA00022614"/>
    </source>
</evidence>
<dbReference type="GeneID" id="114340594"/>
<dbReference type="OrthoDB" id="676979at2759"/>
<dbReference type="RefSeq" id="XP_028147161.1">
    <property type="nucleotide sequence ID" value="XM_028291360.1"/>
</dbReference>
<organism evidence="6">
    <name type="scientific">Diabrotica virgifera virgifera</name>
    <name type="common">western corn rootworm</name>
    <dbReference type="NCBI Taxonomy" id="50390"/>
    <lineage>
        <taxon>Eukaryota</taxon>
        <taxon>Metazoa</taxon>
        <taxon>Ecdysozoa</taxon>
        <taxon>Arthropoda</taxon>
        <taxon>Hexapoda</taxon>
        <taxon>Insecta</taxon>
        <taxon>Pterygota</taxon>
        <taxon>Neoptera</taxon>
        <taxon>Endopterygota</taxon>
        <taxon>Coleoptera</taxon>
        <taxon>Polyphaga</taxon>
        <taxon>Cucujiformia</taxon>
        <taxon>Chrysomeloidea</taxon>
        <taxon>Chrysomelidae</taxon>
        <taxon>Galerucinae</taxon>
        <taxon>Diabroticina</taxon>
        <taxon>Diabroticites</taxon>
        <taxon>Diabrotica</taxon>
    </lineage>
</organism>
<evidence type="ECO:0000313" key="6">
    <source>
        <dbReference type="RefSeq" id="XP_028147161.1"/>
    </source>
</evidence>
<dbReference type="SUPFAM" id="SSF52058">
    <property type="entry name" value="L domain-like"/>
    <property type="match status" value="1"/>
</dbReference>
<dbReference type="PANTHER" id="PTHR45712:SF22">
    <property type="entry name" value="INSULIN-LIKE GROWTH FACTOR-BINDING PROTEIN COMPLEX ACID LABILE SUBUNIT"/>
    <property type="match status" value="1"/>
</dbReference>
<reference evidence="6" key="1">
    <citation type="submission" date="2025-04" db="UniProtKB">
        <authorList>
            <consortium name="RefSeq"/>
        </authorList>
    </citation>
    <scope>IDENTIFICATION</scope>
    <source>
        <tissue evidence="6">Whole insect</tissue>
    </source>
</reference>
<gene>
    <name evidence="6" type="primary">LOC114340594</name>
</gene>
<evidence type="ECO:0000256" key="3">
    <source>
        <dbReference type="SAM" id="SignalP"/>
    </source>
</evidence>
<proteinExistence type="predicted"/>
<dbReference type="InterPro" id="IPR032675">
    <property type="entry name" value="LRR_dom_sf"/>
</dbReference>
<dbReference type="PANTHER" id="PTHR45712">
    <property type="entry name" value="AGAP008170-PA"/>
    <property type="match status" value="1"/>
</dbReference>
<keyword evidence="5" id="KW-1185">Reference proteome</keyword>
<dbReference type="Proteomes" id="UP001652700">
    <property type="component" value="Unplaced"/>
</dbReference>
<dbReference type="Gene3D" id="3.80.10.10">
    <property type="entry name" value="Ribonuclease Inhibitor"/>
    <property type="match status" value="3"/>
</dbReference>
<evidence type="ECO:0000256" key="2">
    <source>
        <dbReference type="ARBA" id="ARBA00022737"/>
    </source>
</evidence>
<dbReference type="Pfam" id="PF13855">
    <property type="entry name" value="LRR_8"/>
    <property type="match status" value="3"/>
</dbReference>
<feature type="chain" id="PRO_5027625884" evidence="3">
    <location>
        <begin position="18"/>
        <end position="298"/>
    </location>
</feature>
<sequence length="298" mass="34005">MFFQSVVFLFCVYTVYPCSDITFNNVNVTLKGAKDIKEITGCFEPTEDLIKVSYIQIINQNIPVIKRNAINSLPKLIDVILEENNITDIEPGAFRNLSMLYLLKIRNNNIRMIREGVFADLPLTELNLMNNSIEIIHPNAFDNMPNLIVLSLNENKITSLSNNWFKSSPKVGNINLERNYISVIPNKILQNIHGEHIVRNITILTNIMLNDNTIHKIEDGAFNGPETLGWLFLHRNEIGEISENSLGSLKTIEWVRLDHNKLKCVPDKLVEISPKIVYYLQSNPLSEMCINKLNITAV</sequence>
<dbReference type="AlphaFoldDB" id="A0A6P7GCQ6"/>
<dbReference type="InParanoid" id="A0A6P7GCQ6"/>
<evidence type="ECO:0000313" key="4">
    <source>
        <dbReference type="EnsemblMetazoa" id="XP_028147161.1"/>
    </source>
</evidence>
<keyword evidence="3" id="KW-0732">Signal</keyword>
<feature type="signal peptide" evidence="3">
    <location>
        <begin position="1"/>
        <end position="17"/>
    </location>
</feature>
<dbReference type="KEGG" id="dvv:114340594"/>
<accession>A0A6P7GCQ6</accession>
<evidence type="ECO:0000313" key="5">
    <source>
        <dbReference type="Proteomes" id="UP001652700"/>
    </source>
</evidence>
<dbReference type="InterPro" id="IPR050333">
    <property type="entry name" value="SLRP"/>
</dbReference>
<dbReference type="SMART" id="SM00369">
    <property type="entry name" value="LRR_TYP"/>
    <property type="match status" value="6"/>
</dbReference>
<reference evidence="4" key="2">
    <citation type="submission" date="2025-05" db="UniProtKB">
        <authorList>
            <consortium name="EnsemblMetazoa"/>
        </authorList>
    </citation>
    <scope>IDENTIFICATION</scope>
</reference>
<keyword evidence="1" id="KW-0433">Leucine-rich repeat</keyword>
<protein>
    <submittedName>
        <fullName evidence="6">Chondroadherin-like</fullName>
    </submittedName>
</protein>